<name>A0A2T9ZAY3_9FUNG</name>
<comment type="caution">
    <text evidence="2">The sequence shown here is derived from an EMBL/GenBank/DDBJ whole genome shotgun (WGS) entry which is preliminary data.</text>
</comment>
<protein>
    <submittedName>
        <fullName evidence="2">Uncharacterized protein</fullName>
    </submittedName>
</protein>
<keyword evidence="3" id="KW-1185">Reference proteome</keyword>
<feature type="non-terminal residue" evidence="2">
    <location>
        <position position="136"/>
    </location>
</feature>
<feature type="signal peptide" evidence="1">
    <location>
        <begin position="1"/>
        <end position="21"/>
    </location>
</feature>
<dbReference type="AlphaFoldDB" id="A0A2T9ZAY3"/>
<gene>
    <name evidence="2" type="ORF">BB560_003814</name>
</gene>
<proteinExistence type="predicted"/>
<organism evidence="2 3">
    <name type="scientific">Smittium megazygosporum</name>
    <dbReference type="NCBI Taxonomy" id="133381"/>
    <lineage>
        <taxon>Eukaryota</taxon>
        <taxon>Fungi</taxon>
        <taxon>Fungi incertae sedis</taxon>
        <taxon>Zoopagomycota</taxon>
        <taxon>Kickxellomycotina</taxon>
        <taxon>Harpellomycetes</taxon>
        <taxon>Harpellales</taxon>
        <taxon>Legeriomycetaceae</taxon>
        <taxon>Smittium</taxon>
    </lineage>
</organism>
<sequence length="136" mass="15581">MRNLFIILLLVGAICTLRIYGNPVPEIDSKFEASQLLAKRNDFNKPTDSSTISAFQMFEYKQKLRKRSDENDFTLIEESINLSTDSCLSKFKRETKVQYIALEFLNSTILDDIASDRVTFSKMGEILHDSKEGDLT</sequence>
<dbReference type="EMBL" id="MBFS01000828">
    <property type="protein sequence ID" value="PVV01753.1"/>
    <property type="molecule type" value="Genomic_DNA"/>
</dbReference>
<evidence type="ECO:0000256" key="1">
    <source>
        <dbReference type="SAM" id="SignalP"/>
    </source>
</evidence>
<accession>A0A2T9ZAY3</accession>
<evidence type="ECO:0000313" key="2">
    <source>
        <dbReference type="EMBL" id="PVV01753.1"/>
    </source>
</evidence>
<feature type="chain" id="PRO_5015688174" evidence="1">
    <location>
        <begin position="22"/>
        <end position="136"/>
    </location>
</feature>
<reference evidence="2 3" key="1">
    <citation type="journal article" date="2018" name="MBio">
        <title>Comparative Genomics Reveals the Core Gene Toolbox for the Fungus-Insect Symbiosis.</title>
        <authorList>
            <person name="Wang Y."/>
            <person name="Stata M."/>
            <person name="Wang W."/>
            <person name="Stajich J.E."/>
            <person name="White M.M."/>
            <person name="Moncalvo J.M."/>
        </authorList>
    </citation>
    <scope>NUCLEOTIDE SEQUENCE [LARGE SCALE GENOMIC DNA]</scope>
    <source>
        <strain evidence="2 3">SC-DP-2</strain>
    </source>
</reference>
<evidence type="ECO:0000313" key="3">
    <source>
        <dbReference type="Proteomes" id="UP000245609"/>
    </source>
</evidence>
<keyword evidence="1" id="KW-0732">Signal</keyword>
<dbReference type="Proteomes" id="UP000245609">
    <property type="component" value="Unassembled WGS sequence"/>
</dbReference>